<name>A0A0A7HAR0_9CAUD</name>
<dbReference type="RefSeq" id="YP_009126108.1">
    <property type="nucleotide sequence ID" value="NC_026606.1"/>
</dbReference>
<feature type="region of interest" description="Disordered" evidence="1">
    <location>
        <begin position="21"/>
        <end position="48"/>
    </location>
</feature>
<evidence type="ECO:0000256" key="1">
    <source>
        <dbReference type="SAM" id="MobiDB-lite"/>
    </source>
</evidence>
<protein>
    <submittedName>
        <fullName evidence="2">Uncharacterized protein</fullName>
    </submittedName>
</protein>
<sequence>MGSSSRATCCDSQAHAAALAQPLHGPPGHLPSEPDYRTKARKRMSSKPELGTTVLYTTSEGVDVPAVVTAVVGDRACLKIMFPPHVNEDTIEPDQQIPVEGTQWGTVAYPYAYPAKPRHWRYR</sequence>
<evidence type="ECO:0000313" key="3">
    <source>
        <dbReference type="Proteomes" id="UP000031071"/>
    </source>
</evidence>
<keyword evidence="3" id="KW-1185">Reference proteome</keyword>
<dbReference type="KEGG" id="vg:23680917"/>
<dbReference type="EMBL" id="KM879463">
    <property type="protein sequence ID" value="AIZ01762.1"/>
    <property type="molecule type" value="Genomic_DNA"/>
</dbReference>
<evidence type="ECO:0000313" key="2">
    <source>
        <dbReference type="EMBL" id="AIZ01762.1"/>
    </source>
</evidence>
<gene>
    <name evidence="2" type="ORF">ArV1_075</name>
</gene>
<proteinExistence type="predicted"/>
<reference evidence="2 3" key="1">
    <citation type="submission" date="2014-10" db="EMBL/GenBank/DDBJ databases">
        <title>Genome of vB_ArtM-ArV1 - first myovirus infecting Arthrobacter sp.</title>
        <authorList>
            <person name="Simoliunas E."/>
            <person name="Kaliniene L."/>
            <person name="Stasilo M."/>
            <person name="Meskys R."/>
        </authorList>
    </citation>
    <scope>NUCLEOTIDE SEQUENCE [LARGE SCALE GENOMIC DNA]</scope>
</reference>
<organism evidence="2 3">
    <name type="scientific">Arthrobacter phage vB_ArtM-ArV1</name>
    <dbReference type="NCBI Taxonomy" id="1566993"/>
    <lineage>
        <taxon>Viruses</taxon>
        <taxon>Duplodnaviria</taxon>
        <taxon>Heunggongvirae</taxon>
        <taxon>Uroviricota</taxon>
        <taxon>Caudoviricetes</taxon>
        <taxon>Klausavirus</taxon>
        <taxon>Klausavirus ArV1</taxon>
    </lineage>
</organism>
<dbReference type="GeneID" id="23680917"/>
<accession>A0A0A7HAR0</accession>
<dbReference type="Proteomes" id="UP000031071">
    <property type="component" value="Segment"/>
</dbReference>